<evidence type="ECO:0000256" key="13">
    <source>
        <dbReference type="ARBA" id="ARBA00034808"/>
    </source>
</evidence>
<dbReference type="SUPFAM" id="SSF50249">
    <property type="entry name" value="Nucleic acid-binding proteins"/>
    <property type="match status" value="1"/>
</dbReference>
<evidence type="ECO:0000313" key="18">
    <source>
        <dbReference type="EMBL" id="UUX34091.1"/>
    </source>
</evidence>
<dbReference type="Proteomes" id="UP001315967">
    <property type="component" value="Chromosome"/>
</dbReference>
<dbReference type="Gene3D" id="3.40.50.300">
    <property type="entry name" value="P-loop containing nucleotide triphosphate hydrolases"/>
    <property type="match status" value="2"/>
</dbReference>
<dbReference type="PROSITE" id="PS51192">
    <property type="entry name" value="HELICASE_ATP_BIND_1"/>
    <property type="match status" value="1"/>
</dbReference>
<dbReference type="Pfam" id="PF17191">
    <property type="entry name" value="RecG_wedge"/>
    <property type="match status" value="1"/>
</dbReference>
<dbReference type="CDD" id="cd17992">
    <property type="entry name" value="DEXHc_RecG"/>
    <property type="match status" value="1"/>
</dbReference>
<evidence type="ECO:0000256" key="3">
    <source>
        <dbReference type="ARBA" id="ARBA00022741"/>
    </source>
</evidence>
<evidence type="ECO:0000259" key="17">
    <source>
        <dbReference type="PROSITE" id="PS51194"/>
    </source>
</evidence>
<proteinExistence type="inferred from homology"/>
<dbReference type="EMBL" id="CP102453">
    <property type="protein sequence ID" value="UUX34091.1"/>
    <property type="molecule type" value="Genomic_DNA"/>
</dbReference>
<dbReference type="SMART" id="SM00490">
    <property type="entry name" value="HELICc"/>
    <property type="match status" value="2"/>
</dbReference>
<keyword evidence="7 15" id="KW-0067">ATP-binding</keyword>
<organism evidence="18 19">
    <name type="scientific">Fundicoccus culcitae</name>
    <dbReference type="NCBI Taxonomy" id="2969821"/>
    <lineage>
        <taxon>Bacteria</taxon>
        <taxon>Bacillati</taxon>
        <taxon>Bacillota</taxon>
        <taxon>Bacilli</taxon>
        <taxon>Lactobacillales</taxon>
        <taxon>Aerococcaceae</taxon>
        <taxon>Fundicoccus</taxon>
    </lineage>
</organism>
<evidence type="ECO:0000256" key="8">
    <source>
        <dbReference type="ARBA" id="ARBA00023125"/>
    </source>
</evidence>
<evidence type="ECO:0000256" key="9">
    <source>
        <dbReference type="ARBA" id="ARBA00023172"/>
    </source>
</evidence>
<comment type="function">
    <text evidence="15">Plays a critical role in recombination and DNA repair. Helps process Holliday junction intermediates to mature products by catalyzing branch migration. Has replication fork regression activity, unwinds stalled or blocked replication forks to make a HJ that can be resolved. Has a DNA unwinding activity characteristic of a DNA helicase with 3'-5' polarity.</text>
</comment>
<dbReference type="SMART" id="SM00487">
    <property type="entry name" value="DEXDc"/>
    <property type="match status" value="1"/>
</dbReference>
<keyword evidence="19" id="KW-1185">Reference proteome</keyword>
<dbReference type="SUPFAM" id="SSF52540">
    <property type="entry name" value="P-loop containing nucleoside triphosphate hydrolases"/>
    <property type="match status" value="2"/>
</dbReference>
<evidence type="ECO:0000256" key="12">
    <source>
        <dbReference type="ARBA" id="ARBA00034617"/>
    </source>
</evidence>
<keyword evidence="4 15" id="KW-0227">DNA damage</keyword>
<dbReference type="Gene3D" id="2.40.50.140">
    <property type="entry name" value="Nucleic acid-binding proteins"/>
    <property type="match status" value="1"/>
</dbReference>
<comment type="similarity">
    <text evidence="1 15">Belongs to the helicase family. RecG subfamily.</text>
</comment>
<dbReference type="NCBIfam" id="NF008165">
    <property type="entry name" value="PRK10917.1-3"/>
    <property type="match status" value="1"/>
</dbReference>
<sequence>MESSWDDLIDDLPGIGPKRLALFHQLDIYSIKDLLFHFPFRFENIQERDLMTIFDQEKVTLKGKVVTPPVVNYFGRNKSRLSFRFAVGDFDVIQVTFFNQPYLKQQLEMGQERAIYGKWESDKQALLGMKLLPNQKEGNDLLGVYSTTQGLKQATIVNTIKAAFESYYTVIPEILPEYLNNKYRLIPLNQALYQLHFPKNTAEQTQAKRKIIFQEFFLYQWRLQNAKHYSLKQKGKEMHYEVEELKSWIQRLPYELTDAQKQSMNEICYDLIAPYPMRRLLQGEVGSGKTIIAFLAMITTAISGYQSALIVPTEILAHQHVEKFKSLFEAYGLRVELLISVMPTQKKQAVIDDLASGKLQFVIGTHAILQESVTFARLGLIIIDEQHRFGVQQRQQLIDRNSQEASVNLLQMTATPIPRSLAQSLYGDMQVSTIAQLPKGRKPIETRWFDADKLDEVYQQMRSQISQGFQVYYVLPLIQNSEALESVENVMQTVATLKTVFPEYKIDALHGQLDKASQQQVMEAFNENELQILVATTMVEVGVDVPNATMMIIQSAERFGLAQLHQLRGRVGRGAAQSYCYLIANPTTEQGKERLQIMVESQDGFYISQADLKIRGMGNLLGREQSGIPQFHYANLIEDQTILNVAQNEVNTLLKNPHLVEDSEWKTLNKYTIDQKMEA</sequence>
<dbReference type="RefSeq" id="WP_313793593.1">
    <property type="nucleotide sequence ID" value="NZ_CP102453.1"/>
</dbReference>
<dbReference type="GO" id="GO:0003678">
    <property type="term" value="F:DNA helicase activity"/>
    <property type="evidence" value="ECO:0007669"/>
    <property type="project" value="UniProtKB-EC"/>
</dbReference>
<dbReference type="InterPro" id="IPR014001">
    <property type="entry name" value="Helicase_ATP-bd"/>
</dbReference>
<evidence type="ECO:0000256" key="1">
    <source>
        <dbReference type="ARBA" id="ARBA00007504"/>
    </source>
</evidence>
<evidence type="ECO:0000256" key="4">
    <source>
        <dbReference type="ARBA" id="ARBA00022763"/>
    </source>
</evidence>
<comment type="catalytic activity">
    <reaction evidence="12 15">
        <text>Couples ATP hydrolysis with the unwinding of duplex DNA by translocating in the 3'-5' direction.</text>
        <dbReference type="EC" id="5.6.2.4"/>
    </reaction>
</comment>
<dbReference type="InterPro" id="IPR012340">
    <property type="entry name" value="NA-bd_OB-fold"/>
</dbReference>
<keyword evidence="6 15" id="KW-0347">Helicase</keyword>
<comment type="catalytic activity">
    <reaction evidence="14 15">
        <text>ATP + H2O = ADP + phosphate + H(+)</text>
        <dbReference type="Rhea" id="RHEA:13065"/>
        <dbReference type="ChEBI" id="CHEBI:15377"/>
        <dbReference type="ChEBI" id="CHEBI:15378"/>
        <dbReference type="ChEBI" id="CHEBI:30616"/>
        <dbReference type="ChEBI" id="CHEBI:43474"/>
        <dbReference type="ChEBI" id="CHEBI:456216"/>
        <dbReference type="EC" id="5.6.2.4"/>
    </reaction>
</comment>
<keyword evidence="11" id="KW-0413">Isomerase</keyword>
<evidence type="ECO:0000256" key="6">
    <source>
        <dbReference type="ARBA" id="ARBA00022806"/>
    </source>
</evidence>
<dbReference type="InterPro" id="IPR033454">
    <property type="entry name" value="RecG_wedge"/>
</dbReference>
<dbReference type="PANTHER" id="PTHR47964:SF1">
    <property type="entry name" value="ATP-DEPENDENT DNA HELICASE HOMOLOG RECG, CHLOROPLASTIC"/>
    <property type="match status" value="1"/>
</dbReference>
<dbReference type="Pfam" id="PF19833">
    <property type="entry name" value="RecG_dom3_C"/>
    <property type="match status" value="1"/>
</dbReference>
<evidence type="ECO:0000256" key="15">
    <source>
        <dbReference type="RuleBase" id="RU363016"/>
    </source>
</evidence>
<evidence type="ECO:0000256" key="2">
    <source>
        <dbReference type="ARBA" id="ARBA00017846"/>
    </source>
</evidence>
<keyword evidence="8" id="KW-0238">DNA-binding</keyword>
<dbReference type="Pfam" id="PF00271">
    <property type="entry name" value="Helicase_C"/>
    <property type="match status" value="1"/>
</dbReference>
<dbReference type="InterPro" id="IPR004609">
    <property type="entry name" value="ATP-dep_DNA_helicase_RecG"/>
</dbReference>
<dbReference type="PROSITE" id="PS51194">
    <property type="entry name" value="HELICASE_CTER"/>
    <property type="match status" value="1"/>
</dbReference>
<dbReference type="InterPro" id="IPR001650">
    <property type="entry name" value="Helicase_C-like"/>
</dbReference>
<reference evidence="18 19" key="1">
    <citation type="submission" date="2022-08" db="EMBL/GenBank/DDBJ databases">
        <title>Aerococcaceae sp. nov isolated from spoiled eye mask.</title>
        <authorList>
            <person name="Zhou G."/>
            <person name="Xie X.-B."/>
            <person name="Shi Q.-S."/>
            <person name="Wang Y.-S."/>
            <person name="Wen X."/>
            <person name="Peng H."/>
            <person name="Yang X.-J."/>
            <person name="Tao H.-B."/>
            <person name="Huang X.-M."/>
        </authorList>
    </citation>
    <scope>NUCLEOTIDE SEQUENCE [LARGE SCALE GENOMIC DNA]</scope>
    <source>
        <strain evidence="19">DM20194951</strain>
    </source>
</reference>
<evidence type="ECO:0000259" key="16">
    <source>
        <dbReference type="PROSITE" id="PS51192"/>
    </source>
</evidence>
<dbReference type="InterPro" id="IPR045562">
    <property type="entry name" value="RecG_dom3_C"/>
</dbReference>
<dbReference type="EC" id="5.6.2.4" evidence="13 15"/>
<name>A0ABY5P5R2_9LACT</name>
<evidence type="ECO:0000256" key="7">
    <source>
        <dbReference type="ARBA" id="ARBA00022840"/>
    </source>
</evidence>
<evidence type="ECO:0000256" key="5">
    <source>
        <dbReference type="ARBA" id="ARBA00022801"/>
    </source>
</evidence>
<dbReference type="PANTHER" id="PTHR47964">
    <property type="entry name" value="ATP-DEPENDENT DNA HELICASE HOMOLOG RECG, CHLOROPLASTIC"/>
    <property type="match status" value="1"/>
</dbReference>
<evidence type="ECO:0000256" key="11">
    <source>
        <dbReference type="ARBA" id="ARBA00023235"/>
    </source>
</evidence>
<dbReference type="CDD" id="cd04488">
    <property type="entry name" value="RecG_wedge_OBF"/>
    <property type="match status" value="1"/>
</dbReference>
<gene>
    <name evidence="18" type="primary">recG</name>
    <name evidence="18" type="ORF">NRE15_00005</name>
</gene>
<feature type="domain" description="Helicase ATP-binding" evidence="16">
    <location>
        <begin position="270"/>
        <end position="434"/>
    </location>
</feature>
<evidence type="ECO:0000256" key="14">
    <source>
        <dbReference type="ARBA" id="ARBA00048988"/>
    </source>
</evidence>
<feature type="domain" description="Helicase C-terminal" evidence="17">
    <location>
        <begin position="453"/>
        <end position="618"/>
    </location>
</feature>
<dbReference type="Pfam" id="PF00270">
    <property type="entry name" value="DEAD"/>
    <property type="match status" value="1"/>
</dbReference>
<accession>A0ABY5P5R2</accession>
<dbReference type="NCBIfam" id="TIGR00643">
    <property type="entry name" value="recG"/>
    <property type="match status" value="1"/>
</dbReference>
<dbReference type="InterPro" id="IPR047112">
    <property type="entry name" value="RecG/Mfd"/>
</dbReference>
<keyword evidence="3 15" id="KW-0547">Nucleotide-binding</keyword>
<keyword evidence="9 15" id="KW-0233">DNA recombination</keyword>
<protein>
    <recommendedName>
        <fullName evidence="2 15">ATP-dependent DNA helicase RecG</fullName>
        <ecNumber evidence="13 15">5.6.2.4</ecNumber>
    </recommendedName>
</protein>
<dbReference type="NCBIfam" id="NF008168">
    <property type="entry name" value="PRK10917.2-2"/>
    <property type="match status" value="1"/>
</dbReference>
<dbReference type="InterPro" id="IPR027417">
    <property type="entry name" value="P-loop_NTPase"/>
</dbReference>
<evidence type="ECO:0000256" key="10">
    <source>
        <dbReference type="ARBA" id="ARBA00023204"/>
    </source>
</evidence>
<keyword evidence="5 15" id="KW-0378">Hydrolase</keyword>
<dbReference type="GO" id="GO:0016787">
    <property type="term" value="F:hydrolase activity"/>
    <property type="evidence" value="ECO:0007669"/>
    <property type="project" value="UniProtKB-KW"/>
</dbReference>
<keyword evidence="10 15" id="KW-0234">DNA repair</keyword>
<dbReference type="InterPro" id="IPR011545">
    <property type="entry name" value="DEAD/DEAH_box_helicase_dom"/>
</dbReference>
<evidence type="ECO:0000313" key="19">
    <source>
        <dbReference type="Proteomes" id="UP001315967"/>
    </source>
</evidence>